<accession>A0A510UYI5</accession>
<evidence type="ECO:0008006" key="3">
    <source>
        <dbReference type="Google" id="ProtNLM"/>
    </source>
</evidence>
<dbReference type="RefSeq" id="WP_146925240.1">
    <property type="nucleotide sequence ID" value="NZ_BJUB01000001.1"/>
</dbReference>
<keyword evidence="2" id="KW-1185">Reference proteome</keyword>
<evidence type="ECO:0000313" key="2">
    <source>
        <dbReference type="Proteomes" id="UP000321118"/>
    </source>
</evidence>
<dbReference type="InterPro" id="IPR037063">
    <property type="entry name" value="PHb_sf"/>
</dbReference>
<name>A0A510UYI5_9CELL</name>
<dbReference type="EMBL" id="BJUB01000001">
    <property type="protein sequence ID" value="GEK19727.1"/>
    <property type="molecule type" value="Genomic_DNA"/>
</dbReference>
<evidence type="ECO:0000313" key="1">
    <source>
        <dbReference type="EMBL" id="GEK19727.1"/>
    </source>
</evidence>
<protein>
    <recommendedName>
        <fullName evidence="3">Bacterial Pleckstrin homology domain-containing protein</fullName>
    </recommendedName>
</protein>
<dbReference type="SUPFAM" id="SSF50729">
    <property type="entry name" value="PH domain-like"/>
    <property type="match status" value="1"/>
</dbReference>
<sequence length="121" mass="13219">MTEPDVDKAEQLELVRRGLLQGEEVLAVYDCIGTGTGFVGLTTLRIVMQDKSFVGKRVAITSIPYRHVRSVSVVSNTSIAGKFTSSSSIAIDVGGTVHEADFRGVEKAHKAHDLILWYITR</sequence>
<dbReference type="OrthoDB" id="165521at2"/>
<proteinExistence type="predicted"/>
<dbReference type="Gene3D" id="2.30.29.50">
    <property type="entry name" value="Bacterial Pleckstrin homology domain"/>
    <property type="match status" value="1"/>
</dbReference>
<gene>
    <name evidence="1" type="ORF">CXY01_02470</name>
</gene>
<dbReference type="AlphaFoldDB" id="A0A510UYI5"/>
<organism evidence="1 2">
    <name type="scientific">Cellulomonas xylanilytica</name>
    <dbReference type="NCBI Taxonomy" id="233583"/>
    <lineage>
        <taxon>Bacteria</taxon>
        <taxon>Bacillati</taxon>
        <taxon>Actinomycetota</taxon>
        <taxon>Actinomycetes</taxon>
        <taxon>Micrococcales</taxon>
        <taxon>Cellulomonadaceae</taxon>
        <taxon>Cellulomonas</taxon>
    </lineage>
</organism>
<reference evidence="1 2" key="1">
    <citation type="submission" date="2019-07" db="EMBL/GenBank/DDBJ databases">
        <title>Whole genome shotgun sequence of Cellulomonas xylanilytica NBRC 101102.</title>
        <authorList>
            <person name="Hosoyama A."/>
            <person name="Uohara A."/>
            <person name="Ohji S."/>
            <person name="Ichikawa N."/>
        </authorList>
    </citation>
    <scope>NUCLEOTIDE SEQUENCE [LARGE SCALE GENOMIC DNA]</scope>
    <source>
        <strain evidence="1 2">NBRC 101102</strain>
    </source>
</reference>
<dbReference type="Proteomes" id="UP000321118">
    <property type="component" value="Unassembled WGS sequence"/>
</dbReference>
<comment type="caution">
    <text evidence="1">The sequence shown here is derived from an EMBL/GenBank/DDBJ whole genome shotgun (WGS) entry which is preliminary data.</text>
</comment>